<dbReference type="EC" id="6.3.2.1" evidence="8"/>
<gene>
    <name evidence="8" type="primary">panC</name>
    <name evidence="9" type="ORF">FPY71_12795</name>
</gene>
<comment type="miscellaneous">
    <text evidence="8">The reaction proceeds by a bi uni uni bi ping pong mechanism.</text>
</comment>
<dbReference type="UniPathway" id="UPA00028">
    <property type="reaction ID" value="UER00005"/>
</dbReference>
<dbReference type="GO" id="GO:0004592">
    <property type="term" value="F:pantoate-beta-alanine ligase activity"/>
    <property type="evidence" value="ECO:0007669"/>
    <property type="project" value="UniProtKB-UniRule"/>
</dbReference>
<comment type="catalytic activity">
    <reaction evidence="7 8">
        <text>(R)-pantoate + beta-alanine + ATP = (R)-pantothenate + AMP + diphosphate + H(+)</text>
        <dbReference type="Rhea" id="RHEA:10912"/>
        <dbReference type="ChEBI" id="CHEBI:15378"/>
        <dbReference type="ChEBI" id="CHEBI:15980"/>
        <dbReference type="ChEBI" id="CHEBI:29032"/>
        <dbReference type="ChEBI" id="CHEBI:30616"/>
        <dbReference type="ChEBI" id="CHEBI:33019"/>
        <dbReference type="ChEBI" id="CHEBI:57966"/>
        <dbReference type="ChEBI" id="CHEBI:456215"/>
        <dbReference type="EC" id="6.3.2.1"/>
    </reaction>
</comment>
<dbReference type="GO" id="GO:0005829">
    <property type="term" value="C:cytosol"/>
    <property type="evidence" value="ECO:0007669"/>
    <property type="project" value="TreeGrafter"/>
</dbReference>
<dbReference type="AlphaFoldDB" id="A0A5B0DUG6"/>
<feature type="binding site" evidence="8">
    <location>
        <position position="64"/>
    </location>
    <ligand>
        <name>(R)-pantoate</name>
        <dbReference type="ChEBI" id="CHEBI:15980"/>
    </ligand>
</feature>
<feature type="binding site" evidence="8">
    <location>
        <position position="156"/>
    </location>
    <ligand>
        <name>(R)-pantoate</name>
        <dbReference type="ChEBI" id="CHEBI:15980"/>
    </ligand>
</feature>
<dbReference type="Pfam" id="PF02569">
    <property type="entry name" value="Pantoate_ligase"/>
    <property type="match status" value="1"/>
</dbReference>
<keyword evidence="8" id="KW-0963">Cytoplasm</keyword>
<keyword evidence="6 8" id="KW-0067">ATP-binding</keyword>
<dbReference type="OrthoDB" id="9773087at2"/>
<evidence type="ECO:0000256" key="8">
    <source>
        <dbReference type="HAMAP-Rule" id="MF_00158"/>
    </source>
</evidence>
<feature type="binding site" evidence="8">
    <location>
        <position position="64"/>
    </location>
    <ligand>
        <name>beta-alanine</name>
        <dbReference type="ChEBI" id="CHEBI:57966"/>
    </ligand>
</feature>
<evidence type="ECO:0000256" key="1">
    <source>
        <dbReference type="ARBA" id="ARBA00004990"/>
    </source>
</evidence>
<evidence type="ECO:0000313" key="10">
    <source>
        <dbReference type="Proteomes" id="UP000324738"/>
    </source>
</evidence>
<evidence type="ECO:0000313" key="9">
    <source>
        <dbReference type="EMBL" id="KAA0969421.1"/>
    </source>
</evidence>
<comment type="function">
    <text evidence="8">Catalyzes the condensation of pantoate with beta-alanine in an ATP-dependent reaction via a pantoyl-adenylate intermediate.</text>
</comment>
<keyword evidence="4 8" id="KW-0566">Pantothenate biosynthesis</keyword>
<comment type="pathway">
    <text evidence="1 8">Cofactor biosynthesis; (R)-pantothenate biosynthesis; (R)-pantothenate from (R)-pantoate and beta-alanine: step 1/1.</text>
</comment>
<dbReference type="Gene3D" id="3.40.50.620">
    <property type="entry name" value="HUPs"/>
    <property type="match status" value="1"/>
</dbReference>
<dbReference type="CDD" id="cd00560">
    <property type="entry name" value="PanC"/>
    <property type="match status" value="1"/>
</dbReference>
<keyword evidence="10" id="KW-1185">Reference proteome</keyword>
<dbReference type="HAMAP" id="MF_00158">
    <property type="entry name" value="PanC"/>
    <property type="match status" value="1"/>
</dbReference>
<dbReference type="GO" id="GO:0005524">
    <property type="term" value="F:ATP binding"/>
    <property type="evidence" value="ECO:0007669"/>
    <property type="project" value="UniProtKB-KW"/>
</dbReference>
<evidence type="ECO:0000256" key="5">
    <source>
        <dbReference type="ARBA" id="ARBA00022741"/>
    </source>
</evidence>
<comment type="caution">
    <text evidence="9">The sequence shown here is derived from an EMBL/GenBank/DDBJ whole genome shotgun (WGS) entry which is preliminary data.</text>
</comment>
<reference evidence="9 10" key="1">
    <citation type="submission" date="2019-08" db="EMBL/GenBank/DDBJ databases">
        <title>Aureimonas fodiniaquatilis sp. nov., isolated from a coal mine wastewater.</title>
        <authorList>
            <person name="Kim W."/>
        </authorList>
    </citation>
    <scope>NUCLEOTIDE SEQUENCE [LARGE SCALE GENOMIC DNA]</scope>
    <source>
        <strain evidence="9 10">CAU 1482</strain>
    </source>
</reference>
<feature type="binding site" evidence="8">
    <location>
        <begin position="33"/>
        <end position="40"/>
    </location>
    <ligand>
        <name>ATP</name>
        <dbReference type="ChEBI" id="CHEBI:30616"/>
    </ligand>
</feature>
<dbReference type="GO" id="GO:0015940">
    <property type="term" value="P:pantothenate biosynthetic process"/>
    <property type="evidence" value="ECO:0007669"/>
    <property type="project" value="UniProtKB-UniRule"/>
</dbReference>
<sequence length="285" mass="30802">MSNLVVLRRRDALREKVREWKQQGFSVGLVPTMGALHEGHLSLVAKALQETDRVVATLFINPKQFNSAADLAAYPRTEDDDAAMLKAAGAHCLYVPDGDQIYPPGFATNISVSGVSEGLCGAFRPGHFDGVATIVAKLFLQSEADKAFFGEKDFQQLQVVRRMAQDLDIAVQIFGCPTVREADGLAMSSRNRRLSAKERAMAAVLPETLFAASNAIEAGESIPAVLHAARDKILAGGFKSVEYLELRDAATLTPITDELVRPARLLVAGFLGAVRLIDNVQVTPN</sequence>
<feature type="binding site" evidence="8">
    <location>
        <position position="179"/>
    </location>
    <ligand>
        <name>ATP</name>
        <dbReference type="ChEBI" id="CHEBI:30616"/>
    </ligand>
</feature>
<dbReference type="Gene3D" id="3.30.1300.10">
    <property type="entry name" value="Pantoate-beta-alanine ligase, C-terminal domain"/>
    <property type="match status" value="1"/>
</dbReference>
<proteinExistence type="inferred from homology"/>
<feature type="binding site" evidence="8">
    <location>
        <begin position="150"/>
        <end position="153"/>
    </location>
    <ligand>
        <name>ATP</name>
        <dbReference type="ChEBI" id="CHEBI:30616"/>
    </ligand>
</feature>
<dbReference type="RefSeq" id="WP_149300707.1">
    <property type="nucleotide sequence ID" value="NZ_VTWH01000003.1"/>
</dbReference>
<dbReference type="InterPro" id="IPR042176">
    <property type="entry name" value="Pantoate_ligase_C"/>
</dbReference>
<accession>A0A5B0DUG6</accession>
<dbReference type="Proteomes" id="UP000324738">
    <property type="component" value="Unassembled WGS sequence"/>
</dbReference>
<protein>
    <recommendedName>
        <fullName evidence="8">Pantothenate synthetase</fullName>
        <shortName evidence="8">PS</shortName>
        <ecNumber evidence="8">6.3.2.1</ecNumber>
    </recommendedName>
    <alternativeName>
        <fullName evidence="8">Pantoate--beta-alanine ligase</fullName>
    </alternativeName>
    <alternativeName>
        <fullName evidence="8">Pantoate-activating enzyme</fullName>
    </alternativeName>
</protein>
<dbReference type="InterPro" id="IPR014729">
    <property type="entry name" value="Rossmann-like_a/b/a_fold"/>
</dbReference>
<comment type="similarity">
    <text evidence="2 8">Belongs to the pantothenate synthetase family.</text>
</comment>
<dbReference type="PANTHER" id="PTHR21299">
    <property type="entry name" value="CYTIDYLATE KINASE/PANTOATE-BETA-ALANINE LIGASE"/>
    <property type="match status" value="1"/>
</dbReference>
<comment type="subcellular location">
    <subcellularLocation>
        <location evidence="8">Cytoplasm</location>
    </subcellularLocation>
</comment>
<evidence type="ECO:0000256" key="7">
    <source>
        <dbReference type="ARBA" id="ARBA00048258"/>
    </source>
</evidence>
<dbReference type="NCBIfam" id="TIGR00018">
    <property type="entry name" value="panC"/>
    <property type="match status" value="1"/>
</dbReference>
<dbReference type="InterPro" id="IPR003721">
    <property type="entry name" value="Pantoate_ligase"/>
</dbReference>
<evidence type="ECO:0000256" key="4">
    <source>
        <dbReference type="ARBA" id="ARBA00022655"/>
    </source>
</evidence>
<evidence type="ECO:0000256" key="3">
    <source>
        <dbReference type="ARBA" id="ARBA00022598"/>
    </source>
</evidence>
<keyword evidence="5 8" id="KW-0547">Nucleotide-binding</keyword>
<dbReference type="SUPFAM" id="SSF52374">
    <property type="entry name" value="Nucleotidylyl transferase"/>
    <property type="match status" value="1"/>
</dbReference>
<comment type="subunit">
    <text evidence="8">Homodimer.</text>
</comment>
<evidence type="ECO:0000256" key="6">
    <source>
        <dbReference type="ARBA" id="ARBA00022840"/>
    </source>
</evidence>
<feature type="active site" description="Proton donor" evidence="8">
    <location>
        <position position="40"/>
    </location>
</feature>
<organism evidence="9 10">
    <name type="scientific">Aureimonas fodinaquatilis</name>
    <dbReference type="NCBI Taxonomy" id="2565783"/>
    <lineage>
        <taxon>Bacteria</taxon>
        <taxon>Pseudomonadati</taxon>
        <taxon>Pseudomonadota</taxon>
        <taxon>Alphaproteobacteria</taxon>
        <taxon>Hyphomicrobiales</taxon>
        <taxon>Aurantimonadaceae</taxon>
        <taxon>Aureimonas</taxon>
    </lineage>
</organism>
<dbReference type="EMBL" id="VTWH01000003">
    <property type="protein sequence ID" value="KAA0969421.1"/>
    <property type="molecule type" value="Genomic_DNA"/>
</dbReference>
<evidence type="ECO:0000256" key="2">
    <source>
        <dbReference type="ARBA" id="ARBA00009256"/>
    </source>
</evidence>
<dbReference type="PANTHER" id="PTHR21299:SF1">
    <property type="entry name" value="PANTOATE--BETA-ALANINE LIGASE"/>
    <property type="match status" value="1"/>
</dbReference>
<keyword evidence="3 8" id="KW-0436">Ligase</keyword>
<feature type="binding site" evidence="8">
    <location>
        <begin position="187"/>
        <end position="190"/>
    </location>
    <ligand>
        <name>ATP</name>
        <dbReference type="ChEBI" id="CHEBI:30616"/>
    </ligand>
</feature>
<name>A0A5B0DUG6_9HYPH</name>